<dbReference type="InterPro" id="IPR002464">
    <property type="entry name" value="DNA/RNA_helicase_DEAH_CS"/>
</dbReference>
<dbReference type="GO" id="GO:0003723">
    <property type="term" value="F:RNA binding"/>
    <property type="evidence" value="ECO:0007669"/>
    <property type="project" value="TreeGrafter"/>
</dbReference>
<dbReference type="GO" id="GO:0005524">
    <property type="term" value="F:ATP binding"/>
    <property type="evidence" value="ECO:0007669"/>
    <property type="project" value="UniProtKB-KW"/>
</dbReference>
<dbReference type="CDD" id="cd18791">
    <property type="entry name" value="SF2_C_RHA"/>
    <property type="match status" value="1"/>
</dbReference>
<dbReference type="GO" id="GO:0016787">
    <property type="term" value="F:hydrolase activity"/>
    <property type="evidence" value="ECO:0007669"/>
    <property type="project" value="UniProtKB-KW"/>
</dbReference>
<dbReference type="Gene3D" id="3.40.50.1010">
    <property type="entry name" value="5'-nuclease"/>
    <property type="match status" value="1"/>
</dbReference>
<dbReference type="Proteomes" id="UP001165122">
    <property type="component" value="Unassembled WGS sequence"/>
</dbReference>
<proteinExistence type="predicted"/>
<evidence type="ECO:0000259" key="6">
    <source>
        <dbReference type="PROSITE" id="PS51194"/>
    </source>
</evidence>
<dbReference type="GO" id="GO:0004386">
    <property type="term" value="F:helicase activity"/>
    <property type="evidence" value="ECO:0007669"/>
    <property type="project" value="TreeGrafter"/>
</dbReference>
<dbReference type="PANTHER" id="PTHR18934">
    <property type="entry name" value="ATP-DEPENDENT RNA HELICASE"/>
    <property type="match status" value="1"/>
</dbReference>
<feature type="domain" description="Helicase C-terminal" evidence="6">
    <location>
        <begin position="666"/>
        <end position="842"/>
    </location>
</feature>
<dbReference type="Pfam" id="PF00271">
    <property type="entry name" value="Helicase_C"/>
    <property type="match status" value="1"/>
</dbReference>
<reference evidence="8" key="1">
    <citation type="journal article" date="2023" name="Commun. Biol.">
        <title>Genome analysis of Parmales, the sister group of diatoms, reveals the evolutionary specialization of diatoms from phago-mixotrophs to photoautotrophs.</title>
        <authorList>
            <person name="Ban H."/>
            <person name="Sato S."/>
            <person name="Yoshikawa S."/>
            <person name="Yamada K."/>
            <person name="Nakamura Y."/>
            <person name="Ichinomiya M."/>
            <person name="Sato N."/>
            <person name="Blanc-Mathieu R."/>
            <person name="Endo H."/>
            <person name="Kuwata A."/>
            <person name="Ogata H."/>
        </authorList>
    </citation>
    <scope>NUCLEOTIDE SEQUENCE [LARGE SCALE GENOMIC DNA]</scope>
    <source>
        <strain evidence="8">NIES 3700</strain>
    </source>
</reference>
<protein>
    <recommendedName>
        <fullName evidence="9">RNA helicase</fullName>
    </recommendedName>
</protein>
<dbReference type="InterPro" id="IPR029060">
    <property type="entry name" value="PIN-like_dom_sf"/>
</dbReference>
<keyword evidence="8" id="KW-1185">Reference proteome</keyword>
<feature type="region of interest" description="Disordered" evidence="4">
    <location>
        <begin position="1580"/>
        <end position="1627"/>
    </location>
</feature>
<dbReference type="PROSITE" id="PS51194">
    <property type="entry name" value="HELICASE_CTER"/>
    <property type="match status" value="1"/>
</dbReference>
<sequence length="1875" mass="209638">MGVRGLTKLVKGIESPPSWDPSRSPGNYVELFIDGDSMVHFIVKKSQTAKMLACGGDYHAMVVCLKEIIRDLPFPKINIYFDGKKPAEKAQTMQKRRKTKVKEWFELRSGCPNSSDIGKTVLPPSESSEFPVPPLSYAVLQSECKILYSSNQHDINVVNCDGEADYEVAKAAATTPRALVLGNDSDYFCMKGISYVELNDLNKLCDKSPLPVWTRSFVAEQMDVSEEELIQFAITRNDFTSHLACFANYPNTINGVLKKLSAQSLFDTNDPELQHAIKYSRAFYNSLPLPVQQTQADPPSEEDIDEPKYPLELEFLCDGGWSSIGVVDQGLSLSSLVDVMREENNLWLKQEHLDATVLQQENAEASGANDENIIMPIWEDVQACYCIQVFLRSAHYENDPPFLKYPHKVFNGQSFHTALRKLRSEQLALSPASSLPPQQSSAALPVDEHKDEILEHIRSNRVTIINGETGCGKSSRIPVFLIEDDNFSTMMVSQPRRIAAKGLAVRVKDSLPHRLKSSVGLRMGYGIREESKSTRLWFVTTGYIVRLLANYPHFFDSHSHLIIDEVHERSVDTDILCLLCKRLLRTNPKIRLVLMSATLSVDIYKKYFGVTSPHIFVGARRYPVELTYIDDVRGNAKYKEIIMKADNANNRIKDEVCKAQLKIAVSLCKLIGKPSAPSGTGSILIFVPGMSEIESIMENFDEINASGDPDSTHFRVLPLHSDIPSEEQMVIFEPSLPGQVKVVVATNAAESSITIPDCDNVIDLGLCKSMMYSDTRHREELVKLWISKASAKQRAGRTGRTRPGNVYRVYSLKTYKSMIPFEVGEIHRSSLDTVVLTLREMCPKESVDDLLGETIEPPANQNVLNSLHSLASQGLLKDSGPDADMTYLGDFVASLGVDLRVGCTVGWGIQINVAAAAIMLAACITVKAPWRVASTVVHKDPDVYNDLMTSTFLSKVKFDAGLYSQPISLVRLLLKYRKERARAKNPSAYTNKFAKTNHLAHMKLQSLVNFYENLKAKVEKKIGKPLLDANVKDPAKDPVLLNRLRLLLAWAHDDSLIVSSEQLEFDPNRHPIDTLALVGPLLPQAQAENLLAKLPAKDKNATSYESKRIEIVTHSWNHNFNDVTSEVGEASELVSQMEGNFILKFDIIWLVTPYEDSVAELPNNDKDVLYRIDVISAKNVHFNKNTFEPLLTGSMSVEEEPTEIGFIHYIIRFVKKSTLNKAKKSMFRTWLLSDHAAFGVRVDQTHLNVKTNTGEVPDADLKALFGGAAFNLSLQIQQGKDIQHFKFSPSVPSLKSTFYDAPLGARLLTNLCQYRKKQTQCLKIWTDDCSEEAVKKREKENQVPGTFSLQPYLACQFKLHHGEAVVKMERADSVVGCISPCISDPTKSGDKIYGVASRVLFISDVKYVIADSVTLFPLGIKWIAMASLCLTSSERFEHAQLSCEEEELCKRISKGMRSGGSLTVQHKIIKLVDRLFSDFTFQEGVLVERDDNNSGNIDDADNNDADTNEDAENVLKKKKKKEEEEEKKLTGNVAASDEIPISLISEEEAKKESTNIAGEFDLKMVGGDGVAIVAGAKMYGQRGSSQNPNEGENEKSGQKSENATKRPIFTTSSQITSSDANALLDTNSPESMASLDMLHINESREEIKSVDACEVVLDEDEGYDVDKAQITSDAIIPSTTVSIDIISLLNEDWQLHTSCCQKLGKWQKVDRRKAFDKLEREGAVIFGHKQKSSGEMVELSKIKSFKDYETERYIKLVSGKKSKIVRKKANPKVKLRTREINWGEKKADDVFTFSEILCNCIVRLLDKNWHNACNVSCKLIQQGFGCKKERKKAFDVLEEDGIIVFGHKSKKGGFIELKNITSMKSVDTLRFIKLR</sequence>
<evidence type="ECO:0000313" key="7">
    <source>
        <dbReference type="EMBL" id="GMH78457.1"/>
    </source>
</evidence>
<keyword evidence="1" id="KW-0547">Nucleotide-binding</keyword>
<gene>
    <name evidence="7" type="ORF">TrLO_g12528</name>
</gene>
<dbReference type="Gene3D" id="3.40.50.300">
    <property type="entry name" value="P-loop containing nucleotide triphosphate hydrolases"/>
    <property type="match status" value="2"/>
</dbReference>
<dbReference type="SUPFAM" id="SSF52540">
    <property type="entry name" value="P-loop containing nucleoside triphosphate hydrolases"/>
    <property type="match status" value="1"/>
</dbReference>
<dbReference type="CDD" id="cd17917">
    <property type="entry name" value="DEXHc_RHA-like"/>
    <property type="match status" value="1"/>
</dbReference>
<dbReference type="SMART" id="SM00490">
    <property type="entry name" value="HELICc"/>
    <property type="match status" value="1"/>
</dbReference>
<dbReference type="SUPFAM" id="SSF88723">
    <property type="entry name" value="PIN domain-like"/>
    <property type="match status" value="1"/>
</dbReference>
<evidence type="ECO:0000313" key="8">
    <source>
        <dbReference type="Proteomes" id="UP001165122"/>
    </source>
</evidence>
<name>A0A9W7AZQ3_9STRA</name>
<accession>A0A9W7AZQ3</accession>
<evidence type="ECO:0000256" key="3">
    <source>
        <dbReference type="ARBA" id="ARBA00022840"/>
    </source>
</evidence>
<dbReference type="InterPro" id="IPR014001">
    <property type="entry name" value="Helicase_ATP-bd"/>
</dbReference>
<feature type="domain" description="Helicase ATP-binding" evidence="5">
    <location>
        <begin position="454"/>
        <end position="617"/>
    </location>
</feature>
<dbReference type="PROSITE" id="PS51192">
    <property type="entry name" value="HELICASE_ATP_BIND_1"/>
    <property type="match status" value="1"/>
</dbReference>
<dbReference type="OrthoDB" id="66977at2759"/>
<feature type="region of interest" description="Disordered" evidence="4">
    <location>
        <begin position="1490"/>
        <end position="1532"/>
    </location>
</feature>
<feature type="compositionally biased region" description="Polar residues" evidence="4">
    <location>
        <begin position="1609"/>
        <end position="1627"/>
    </location>
</feature>
<dbReference type="SMART" id="SM00487">
    <property type="entry name" value="DEXDc"/>
    <property type="match status" value="1"/>
</dbReference>
<dbReference type="PANTHER" id="PTHR18934:SF145">
    <property type="entry name" value="ATP-DEPENDENT RNA HELICASE DHX57-RELATED"/>
    <property type="match status" value="1"/>
</dbReference>
<evidence type="ECO:0000256" key="1">
    <source>
        <dbReference type="ARBA" id="ARBA00022741"/>
    </source>
</evidence>
<keyword evidence="3" id="KW-0067">ATP-binding</keyword>
<dbReference type="InterPro" id="IPR001650">
    <property type="entry name" value="Helicase_C-like"/>
</dbReference>
<dbReference type="EMBL" id="BRXW01000888">
    <property type="protein sequence ID" value="GMH78457.1"/>
    <property type="molecule type" value="Genomic_DNA"/>
</dbReference>
<organism evidence="7 8">
    <name type="scientific">Triparma laevis f. longispina</name>
    <dbReference type="NCBI Taxonomy" id="1714387"/>
    <lineage>
        <taxon>Eukaryota</taxon>
        <taxon>Sar</taxon>
        <taxon>Stramenopiles</taxon>
        <taxon>Ochrophyta</taxon>
        <taxon>Bolidophyceae</taxon>
        <taxon>Parmales</taxon>
        <taxon>Triparmaceae</taxon>
        <taxon>Triparma</taxon>
    </lineage>
</organism>
<keyword evidence="2" id="KW-0378">Hydrolase</keyword>
<comment type="caution">
    <text evidence="7">The sequence shown here is derived from an EMBL/GenBank/DDBJ whole genome shotgun (WGS) entry which is preliminary data.</text>
</comment>
<evidence type="ECO:0000256" key="2">
    <source>
        <dbReference type="ARBA" id="ARBA00022801"/>
    </source>
</evidence>
<dbReference type="InterPro" id="IPR011545">
    <property type="entry name" value="DEAD/DEAH_box_helicase_dom"/>
</dbReference>
<dbReference type="InterPro" id="IPR027417">
    <property type="entry name" value="P-loop_NTPase"/>
</dbReference>
<dbReference type="PROSITE" id="PS00690">
    <property type="entry name" value="DEAH_ATP_HELICASE"/>
    <property type="match status" value="1"/>
</dbReference>
<evidence type="ECO:0000259" key="5">
    <source>
        <dbReference type="PROSITE" id="PS51192"/>
    </source>
</evidence>
<evidence type="ECO:0008006" key="9">
    <source>
        <dbReference type="Google" id="ProtNLM"/>
    </source>
</evidence>
<dbReference type="Pfam" id="PF00270">
    <property type="entry name" value="DEAD"/>
    <property type="match status" value="1"/>
</dbReference>
<feature type="compositionally biased region" description="Acidic residues" evidence="4">
    <location>
        <begin position="1498"/>
        <end position="1512"/>
    </location>
</feature>
<evidence type="ECO:0000256" key="4">
    <source>
        <dbReference type="SAM" id="MobiDB-lite"/>
    </source>
</evidence>
<dbReference type="Gene3D" id="1.20.120.1080">
    <property type="match status" value="1"/>
</dbReference>
<feature type="compositionally biased region" description="Basic and acidic residues" evidence="4">
    <location>
        <begin position="1592"/>
        <end position="1604"/>
    </location>
</feature>